<dbReference type="Gene3D" id="3.30.1540.10">
    <property type="entry name" value="formyl-coa transferase, domain 3"/>
    <property type="match status" value="1"/>
</dbReference>
<gene>
    <name evidence="1" type="ORF">METZ01_LOCUS14767</name>
</gene>
<name>A0A381P8F4_9ZZZZ</name>
<evidence type="ECO:0008006" key="2">
    <source>
        <dbReference type="Google" id="ProtNLM"/>
    </source>
</evidence>
<dbReference type="InterPro" id="IPR003673">
    <property type="entry name" value="CoA-Trfase_fam_III"/>
</dbReference>
<dbReference type="PANTHER" id="PTHR48228:SF2">
    <property type="entry name" value="E-CINNAMOYL-COA:R-PHENYLLACTATE COA TRANSFERASE LARGE SUBUNIT"/>
    <property type="match status" value="1"/>
</dbReference>
<evidence type="ECO:0000313" key="1">
    <source>
        <dbReference type="EMBL" id="SUZ61913.1"/>
    </source>
</evidence>
<proteinExistence type="predicted"/>
<dbReference type="EMBL" id="UINC01000835">
    <property type="protein sequence ID" value="SUZ61913.1"/>
    <property type="molecule type" value="Genomic_DNA"/>
</dbReference>
<dbReference type="Pfam" id="PF02515">
    <property type="entry name" value="CoA_transf_3"/>
    <property type="match status" value="1"/>
</dbReference>
<dbReference type="AlphaFoldDB" id="A0A381P8F4"/>
<dbReference type="PANTHER" id="PTHR48228">
    <property type="entry name" value="SUCCINYL-COA--D-CITRAMALATE COA-TRANSFERASE"/>
    <property type="match status" value="1"/>
</dbReference>
<dbReference type="Gene3D" id="3.40.50.10540">
    <property type="entry name" value="Crotonobetainyl-coa:carnitine coa-transferase, domain 1"/>
    <property type="match status" value="1"/>
</dbReference>
<reference evidence="1" key="1">
    <citation type="submission" date="2018-05" db="EMBL/GenBank/DDBJ databases">
        <authorList>
            <person name="Lanie J.A."/>
            <person name="Ng W.-L."/>
            <person name="Kazmierczak K.M."/>
            <person name="Andrzejewski T.M."/>
            <person name="Davidsen T.M."/>
            <person name="Wayne K.J."/>
            <person name="Tettelin H."/>
            <person name="Glass J.I."/>
            <person name="Rusch D."/>
            <person name="Podicherti R."/>
            <person name="Tsui H.-C.T."/>
            <person name="Winkler M.E."/>
        </authorList>
    </citation>
    <scope>NUCLEOTIDE SEQUENCE</scope>
</reference>
<accession>A0A381P8F4</accession>
<dbReference type="InterPro" id="IPR050509">
    <property type="entry name" value="CoA-transferase_III"/>
</dbReference>
<dbReference type="SUPFAM" id="SSF89796">
    <property type="entry name" value="CoA-transferase family III (CaiB/BaiF)"/>
    <property type="match status" value="1"/>
</dbReference>
<dbReference type="InterPro" id="IPR023606">
    <property type="entry name" value="CoA-Trfase_III_dom_1_sf"/>
</dbReference>
<dbReference type="GO" id="GO:0003824">
    <property type="term" value="F:catalytic activity"/>
    <property type="evidence" value="ECO:0007669"/>
    <property type="project" value="InterPro"/>
</dbReference>
<organism evidence="1">
    <name type="scientific">marine metagenome</name>
    <dbReference type="NCBI Taxonomy" id="408172"/>
    <lineage>
        <taxon>unclassified sequences</taxon>
        <taxon>metagenomes</taxon>
        <taxon>ecological metagenomes</taxon>
    </lineage>
</organism>
<dbReference type="InterPro" id="IPR044855">
    <property type="entry name" value="CoA-Trfase_III_dom3_sf"/>
</dbReference>
<protein>
    <recommendedName>
        <fullName evidence="2">Formyl-CoA transferase</fullName>
    </recommendedName>
</protein>
<sequence length="406" mass="43058">MAGPLDGIRVVEFASWTFVPAGGAVLVDWGAEVFKVEHPVTGDPQRGLITSGLIPGGAGGVNFMMEQPNRGKKSIGIDLGHPDGHEALMRLVETADVFLTNALPHVREKLGVDVEDLRARNPSIIVARGSGQGAHGPESDKGGYDGASFWARGGVAGLFPGDAEGWPQGQPAPAFGDVMGGLAVAGAIAAALAKRERTGEPSVVDVSLLATAMWQASPLVVAAKLFGLGSFPPRDRTKAANPGVNAYRTSDGRYITLILLQPDKFWADLAERLERPELATDPRFADAVSRAEHCTECIAILDEAFGSQPLAHWREALDEFTGVWAPFQSLIELYDDPQVVANGYLPTMTAGNGEEVQLVASPAMFDEEPVTVERGPEHGEHTEAVFLDLGLAWDEIAALKESGAIL</sequence>